<organism evidence="2 3">
    <name type="scientific">Hamiltosporidium tvaerminnensis</name>
    <dbReference type="NCBI Taxonomy" id="1176355"/>
    <lineage>
        <taxon>Eukaryota</taxon>
        <taxon>Fungi</taxon>
        <taxon>Fungi incertae sedis</taxon>
        <taxon>Microsporidia</taxon>
        <taxon>Dubosqiidae</taxon>
        <taxon>Hamiltosporidium</taxon>
    </lineage>
</organism>
<comment type="caution">
    <text evidence="2">The sequence shown here is derived from an EMBL/GenBank/DDBJ whole genome shotgun (WGS) entry which is preliminary data.</text>
</comment>
<keyword evidence="1" id="KW-0812">Transmembrane</keyword>
<evidence type="ECO:0000313" key="2">
    <source>
        <dbReference type="EMBL" id="TBU20332.1"/>
    </source>
</evidence>
<protein>
    <submittedName>
        <fullName evidence="2">Uncharacterized protein</fullName>
    </submittedName>
</protein>
<name>A0A4Q9M3N5_9MICR</name>
<feature type="transmembrane region" description="Helical" evidence="1">
    <location>
        <begin position="142"/>
        <end position="162"/>
    </location>
</feature>
<reference evidence="2 3" key="1">
    <citation type="submission" date="2017-12" db="EMBL/GenBank/DDBJ databases">
        <authorList>
            <person name="Pombert J.-F."/>
            <person name="Haag K.L."/>
            <person name="Ebert D."/>
        </authorList>
    </citation>
    <scope>NUCLEOTIDE SEQUENCE [LARGE SCALE GENOMIC DNA]</scope>
    <source>
        <strain evidence="2">IL-G-3</strain>
    </source>
</reference>
<sequence length="267" mass="32580">MNHRKIISPRNSKIPLRLVINRPKERKWYNIKYREAKKFILEKLFFVLYVTIDLIIIYILERFFKKNIQIRLLFFVAMAHIYQKTYDSFIGFDFYKRLIPNDRYKLMMKICMLGTYFLRIFADFPCKNTIPLNLRIHNKYFALALGTIWSIASYLVIYFTMYPLQYFFYDYRNLSGALISFFIFLNFFIIVNSYEMTLLLTNMFIKFEFLTLAPSYLVVGFLFYKDAKFYCANHNYLHYIIYLSVYICLQWPFLVNIFKYLVNINLL</sequence>
<feature type="transmembrane region" description="Helical" evidence="1">
    <location>
        <begin position="174"/>
        <end position="191"/>
    </location>
</feature>
<keyword evidence="3" id="KW-1185">Reference proteome</keyword>
<evidence type="ECO:0000313" key="3">
    <source>
        <dbReference type="Proteomes" id="UP000292282"/>
    </source>
</evidence>
<dbReference type="VEuPathDB" id="MicrosporidiaDB:CWI38_0088p0070"/>
<feature type="transmembrane region" description="Helical" evidence="1">
    <location>
        <begin position="236"/>
        <end position="258"/>
    </location>
</feature>
<accession>A0A4Q9M3N5</accession>
<feature type="transmembrane region" description="Helical" evidence="1">
    <location>
        <begin position="203"/>
        <end position="224"/>
    </location>
</feature>
<dbReference type="AlphaFoldDB" id="A0A4Q9M3N5"/>
<evidence type="ECO:0000256" key="1">
    <source>
        <dbReference type="SAM" id="Phobius"/>
    </source>
</evidence>
<gene>
    <name evidence="2" type="ORF">CWI38_0088p0070</name>
</gene>
<keyword evidence="1" id="KW-0472">Membrane</keyword>
<proteinExistence type="predicted"/>
<dbReference type="Proteomes" id="UP000292282">
    <property type="component" value="Unassembled WGS sequence"/>
</dbReference>
<feature type="transmembrane region" description="Helical" evidence="1">
    <location>
        <begin position="40"/>
        <end position="60"/>
    </location>
</feature>
<dbReference type="EMBL" id="PITK01000088">
    <property type="protein sequence ID" value="TBU20332.1"/>
    <property type="molecule type" value="Genomic_DNA"/>
</dbReference>
<keyword evidence="1" id="KW-1133">Transmembrane helix</keyword>